<organism evidence="1 2">
    <name type="scientific">Elysia crispata</name>
    <name type="common">lettuce slug</name>
    <dbReference type="NCBI Taxonomy" id="231223"/>
    <lineage>
        <taxon>Eukaryota</taxon>
        <taxon>Metazoa</taxon>
        <taxon>Spiralia</taxon>
        <taxon>Lophotrochozoa</taxon>
        <taxon>Mollusca</taxon>
        <taxon>Gastropoda</taxon>
        <taxon>Heterobranchia</taxon>
        <taxon>Euthyneura</taxon>
        <taxon>Panpulmonata</taxon>
        <taxon>Sacoglossa</taxon>
        <taxon>Placobranchoidea</taxon>
        <taxon>Plakobranchidae</taxon>
        <taxon>Elysia</taxon>
    </lineage>
</organism>
<dbReference type="Proteomes" id="UP001283361">
    <property type="component" value="Unassembled WGS sequence"/>
</dbReference>
<comment type="caution">
    <text evidence="1">The sequence shown here is derived from an EMBL/GenBank/DDBJ whole genome shotgun (WGS) entry which is preliminary data.</text>
</comment>
<sequence>MIGSGQEPLARPSEIEWPSGRGEIFENQSWSMVIFKWLLTLSCDHLEELVWVFMIVRGDAGFLILIPNCVDNSVSLVNENFKHNQDQPEEMELDAVAPTVRMRCFYI</sequence>
<proteinExistence type="predicted"/>
<gene>
    <name evidence="1" type="ORF">RRG08_032003</name>
</gene>
<reference evidence="1" key="1">
    <citation type="journal article" date="2023" name="G3 (Bethesda)">
        <title>A reference genome for the long-term kleptoplast-retaining sea slug Elysia crispata morphotype clarki.</title>
        <authorList>
            <person name="Eastman K.E."/>
            <person name="Pendleton A.L."/>
            <person name="Shaikh M.A."/>
            <person name="Suttiyut T."/>
            <person name="Ogas R."/>
            <person name="Tomko P."/>
            <person name="Gavelis G."/>
            <person name="Widhalm J.R."/>
            <person name="Wisecaver J.H."/>
        </authorList>
    </citation>
    <scope>NUCLEOTIDE SEQUENCE</scope>
    <source>
        <strain evidence="1">ECLA1</strain>
    </source>
</reference>
<protein>
    <submittedName>
        <fullName evidence="1">Uncharacterized protein</fullName>
    </submittedName>
</protein>
<evidence type="ECO:0000313" key="2">
    <source>
        <dbReference type="Proteomes" id="UP001283361"/>
    </source>
</evidence>
<accession>A0AAE1A413</accession>
<dbReference type="AlphaFoldDB" id="A0AAE1A413"/>
<dbReference type="EMBL" id="JAWDGP010002710">
    <property type="protein sequence ID" value="KAK3780528.1"/>
    <property type="molecule type" value="Genomic_DNA"/>
</dbReference>
<keyword evidence="2" id="KW-1185">Reference proteome</keyword>
<name>A0AAE1A413_9GAST</name>
<evidence type="ECO:0000313" key="1">
    <source>
        <dbReference type="EMBL" id="KAK3780528.1"/>
    </source>
</evidence>